<evidence type="ECO:0000313" key="2">
    <source>
        <dbReference type="EMBL" id="ATY34170.1"/>
    </source>
</evidence>
<reference evidence="2 3" key="1">
    <citation type="submission" date="2017-11" db="EMBL/GenBank/DDBJ databases">
        <title>Complete genome sequence of Sphingomonas sp. Strain Cra20, a psychrotolerant potential plant growth promoting rhizobacteria.</title>
        <authorList>
            <person name="Luo Y."/>
        </authorList>
    </citation>
    <scope>NUCLEOTIDE SEQUENCE [LARGE SCALE GENOMIC DNA]</scope>
    <source>
        <strain evidence="2 3">Cra20</strain>
    </source>
</reference>
<feature type="transmembrane region" description="Helical" evidence="1">
    <location>
        <begin position="300"/>
        <end position="317"/>
    </location>
</feature>
<feature type="transmembrane region" description="Helical" evidence="1">
    <location>
        <begin position="51"/>
        <end position="75"/>
    </location>
</feature>
<proteinExistence type="predicted"/>
<keyword evidence="1" id="KW-0472">Membrane</keyword>
<dbReference type="EMBL" id="CP024923">
    <property type="protein sequence ID" value="ATY34170.1"/>
    <property type="molecule type" value="Genomic_DNA"/>
</dbReference>
<feature type="transmembrane region" description="Helical" evidence="1">
    <location>
        <begin position="160"/>
        <end position="180"/>
    </location>
</feature>
<feature type="transmembrane region" description="Helical" evidence="1">
    <location>
        <begin position="187"/>
        <end position="208"/>
    </location>
</feature>
<sequence length="373" mass="39580">MYSESDLAGAVEAGAISQDAAAALRNHVAASRSTPTVDEESFRLLTGFNDIFVGIAAILILVAVGWIGFYIGAQIMDLDANEGPRQVGVAAAFGGFAVSITSWLLAEYFTRQRRMALPSILLLLGFAGGIFAGFGAIWGANAPWLSEQFGLTTELQHRQLAGAIGIVTGIVTAGATWLHWRRFMVPITVAVGALALVAVAVGAITAFVPASQDSLNLMLLIAGLLVFGFAMRWDMSDRERRTRRSDVAFWLHLAAAPLIAHPVFHMLGVFDGDIAAPMAGVVLALYIVFAAVALAVDRRALLVSSLVYVLWAMYALFEQSGAVELAAALTALVIGSALLTLSAFWQPMRRSVIGLLGNALESRLPPTQQVAIA</sequence>
<feature type="transmembrane region" description="Helical" evidence="1">
    <location>
        <begin position="214"/>
        <end position="235"/>
    </location>
</feature>
<evidence type="ECO:0000313" key="3">
    <source>
        <dbReference type="Proteomes" id="UP000229081"/>
    </source>
</evidence>
<accession>A0A2K8MJW8</accession>
<keyword evidence="1" id="KW-0812">Transmembrane</keyword>
<organism evidence="2 3">
    <name type="scientific">Sphingomonas psychrotolerans</name>
    <dbReference type="NCBI Taxonomy" id="1327635"/>
    <lineage>
        <taxon>Bacteria</taxon>
        <taxon>Pseudomonadati</taxon>
        <taxon>Pseudomonadota</taxon>
        <taxon>Alphaproteobacteria</taxon>
        <taxon>Sphingomonadales</taxon>
        <taxon>Sphingomonadaceae</taxon>
        <taxon>Sphingomonas</taxon>
    </lineage>
</organism>
<feature type="transmembrane region" description="Helical" evidence="1">
    <location>
        <begin position="323"/>
        <end position="345"/>
    </location>
</feature>
<dbReference type="RefSeq" id="WP_100283959.1">
    <property type="nucleotide sequence ID" value="NZ_CP024923.1"/>
</dbReference>
<evidence type="ECO:0000256" key="1">
    <source>
        <dbReference type="SAM" id="Phobius"/>
    </source>
</evidence>
<feature type="transmembrane region" description="Helical" evidence="1">
    <location>
        <begin position="274"/>
        <end position="293"/>
    </location>
</feature>
<protein>
    <recommendedName>
        <fullName evidence="4">DUF2157 domain-containing protein</fullName>
    </recommendedName>
</protein>
<evidence type="ECO:0008006" key="4">
    <source>
        <dbReference type="Google" id="ProtNLM"/>
    </source>
</evidence>
<dbReference type="OrthoDB" id="9770600at2"/>
<feature type="transmembrane region" description="Helical" evidence="1">
    <location>
        <begin position="87"/>
        <end position="108"/>
    </location>
</feature>
<gene>
    <name evidence="2" type="ORF">CVN68_21250</name>
</gene>
<feature type="transmembrane region" description="Helical" evidence="1">
    <location>
        <begin position="247"/>
        <end position="268"/>
    </location>
</feature>
<name>A0A2K8MJW8_9SPHN</name>
<feature type="transmembrane region" description="Helical" evidence="1">
    <location>
        <begin position="120"/>
        <end position="140"/>
    </location>
</feature>
<dbReference type="KEGG" id="sphc:CVN68_21250"/>
<keyword evidence="1" id="KW-1133">Transmembrane helix</keyword>
<dbReference type="AlphaFoldDB" id="A0A2K8MJW8"/>
<dbReference type="Proteomes" id="UP000229081">
    <property type="component" value="Chromosome"/>
</dbReference>
<keyword evidence="3" id="KW-1185">Reference proteome</keyword>